<dbReference type="PANTHER" id="PTHR22807:SF4">
    <property type="entry name" value="28S RRNA (CYTOSINE-C(5))-METHYLTRANSFERASE"/>
    <property type="match status" value="1"/>
</dbReference>
<dbReference type="InterPro" id="IPR023267">
    <property type="entry name" value="RCMT"/>
</dbReference>
<evidence type="ECO:0000313" key="9">
    <source>
        <dbReference type="RefSeq" id="XP_027204005.1"/>
    </source>
</evidence>
<organism evidence="8 9">
    <name type="scientific">Dermatophagoides pteronyssinus</name>
    <name type="common">European house dust mite</name>
    <dbReference type="NCBI Taxonomy" id="6956"/>
    <lineage>
        <taxon>Eukaryota</taxon>
        <taxon>Metazoa</taxon>
        <taxon>Ecdysozoa</taxon>
        <taxon>Arthropoda</taxon>
        <taxon>Chelicerata</taxon>
        <taxon>Arachnida</taxon>
        <taxon>Acari</taxon>
        <taxon>Acariformes</taxon>
        <taxon>Sarcoptiformes</taxon>
        <taxon>Astigmata</taxon>
        <taxon>Psoroptidia</taxon>
        <taxon>Analgoidea</taxon>
        <taxon>Pyroglyphidae</taxon>
        <taxon>Dermatophagoidinae</taxon>
        <taxon>Dermatophagoides</taxon>
    </lineage>
</organism>
<feature type="compositionally biased region" description="Basic residues" evidence="6">
    <location>
        <begin position="492"/>
        <end position="502"/>
    </location>
</feature>
<protein>
    <submittedName>
        <fullName evidence="9">Probable 28S rRNA (Cytosine-C(5))-methyltransferase isoform X1</fullName>
    </submittedName>
</protein>
<sequence length="510" mass="59604">MATKNRNKRQSNSNRTEEKKNPLKRQKLHKAYYSAANVLWQLNEKSGSLNSLMNRFTGDKCIKMIYALAVKVLKNHNIIEQIQTKLPDFDSNEMNSYLIEILIAELLFGEKSFLKYRRKDEVKYVIENRQKIIDQYAKVKNIENETSNDPWIRYIRINYLKNSKTELMKKLEQIEFKQRLYSKNDIQFDQFKTIALSLAIDEYLVDYHFEDVFVFNDESTKKLTPLYEDGSIAMQDKSSLLAIEAMNLEENMIIMDACAAPGMKTSAIASRLNNLCTIYANDKDKKRFNDMKILLKRNGVRFKSSTEDFTQIDPTKYSNLDCLLLDPSCSGSGINRRLEYTHQNHGDQSTEENLNIKKRCENLAKFQLAILQSAIAFQAKRIVYCTCSKYQIENEDVIEKLFEMNLDLKNQYEIIDPMPEWPLRGQGNYSFSLKCLRADYETTMTNGFFCCVLQRLQQQSNSDQSNDDDNKAENIDNNNHHDDDDDEMESKKPKKKLKKRKSMANDFIIT</sequence>
<comment type="caution">
    <text evidence="5">Lacks conserved residue(s) required for the propagation of feature annotation.</text>
</comment>
<dbReference type="KEGG" id="dpte:113797768"/>
<dbReference type="OrthoDB" id="435282at2759"/>
<dbReference type="Gene3D" id="3.40.50.150">
    <property type="entry name" value="Vaccinia Virus protein VP39"/>
    <property type="match status" value="1"/>
</dbReference>
<feature type="binding site" evidence="5">
    <location>
        <position position="326"/>
    </location>
    <ligand>
        <name>S-adenosyl-L-methionine</name>
        <dbReference type="ChEBI" id="CHEBI:59789"/>
    </ligand>
</feature>
<keyword evidence="2 5" id="KW-0808">Transferase</keyword>
<proteinExistence type="inferred from homology"/>
<feature type="active site" description="Nucleophile" evidence="5">
    <location>
        <position position="387"/>
    </location>
</feature>
<keyword evidence="1 5" id="KW-0489">Methyltransferase</keyword>
<keyword evidence="4 5" id="KW-0694">RNA-binding</keyword>
<dbReference type="GO" id="GO:0070475">
    <property type="term" value="P:rRNA base methylation"/>
    <property type="evidence" value="ECO:0007669"/>
    <property type="project" value="TreeGrafter"/>
</dbReference>
<reference evidence="9" key="1">
    <citation type="submission" date="2025-08" db="UniProtKB">
        <authorList>
            <consortium name="RefSeq"/>
        </authorList>
    </citation>
    <scope>IDENTIFICATION</scope>
    <source>
        <strain evidence="9">Airmid</strain>
    </source>
</reference>
<dbReference type="GO" id="GO:0003723">
    <property type="term" value="F:RNA binding"/>
    <property type="evidence" value="ECO:0007669"/>
    <property type="project" value="UniProtKB-UniRule"/>
</dbReference>
<evidence type="ECO:0000256" key="3">
    <source>
        <dbReference type="ARBA" id="ARBA00022691"/>
    </source>
</evidence>
<dbReference type="PANTHER" id="PTHR22807">
    <property type="entry name" value="NOP2 YEAST -RELATED NOL1/NOP2/FMU SUN DOMAIN-CONTAINING"/>
    <property type="match status" value="1"/>
</dbReference>
<dbReference type="RefSeq" id="XP_027204005.1">
    <property type="nucleotide sequence ID" value="XM_027348204.1"/>
</dbReference>
<keyword evidence="3 5" id="KW-0949">S-adenosyl-L-methionine</keyword>
<evidence type="ECO:0000256" key="4">
    <source>
        <dbReference type="ARBA" id="ARBA00022884"/>
    </source>
</evidence>
<dbReference type="PROSITE" id="PS51686">
    <property type="entry name" value="SAM_MT_RSMB_NOP"/>
    <property type="match status" value="1"/>
</dbReference>
<evidence type="ECO:0000259" key="7">
    <source>
        <dbReference type="PROSITE" id="PS51686"/>
    </source>
</evidence>
<evidence type="ECO:0000256" key="6">
    <source>
        <dbReference type="SAM" id="MobiDB-lite"/>
    </source>
</evidence>
<feature type="binding site" evidence="5">
    <location>
        <position position="282"/>
    </location>
    <ligand>
        <name>S-adenosyl-L-methionine</name>
        <dbReference type="ChEBI" id="CHEBI:59789"/>
    </ligand>
</feature>
<evidence type="ECO:0000256" key="2">
    <source>
        <dbReference type="ARBA" id="ARBA00022679"/>
    </source>
</evidence>
<dbReference type="InterPro" id="IPR029063">
    <property type="entry name" value="SAM-dependent_MTases_sf"/>
</dbReference>
<dbReference type="InterPro" id="IPR001678">
    <property type="entry name" value="MeTrfase_RsmB-F_NOP2_dom"/>
</dbReference>
<evidence type="ECO:0000256" key="5">
    <source>
        <dbReference type="PROSITE-ProRule" id="PRU01023"/>
    </source>
</evidence>
<dbReference type="GO" id="GO:0005730">
    <property type="term" value="C:nucleolus"/>
    <property type="evidence" value="ECO:0007669"/>
    <property type="project" value="TreeGrafter"/>
</dbReference>
<dbReference type="InParanoid" id="A0A6P6YFJ3"/>
<name>A0A6P6YFJ3_DERPT</name>
<dbReference type="AlphaFoldDB" id="A0A6P6YFJ3"/>
<dbReference type="SUPFAM" id="SSF53335">
    <property type="entry name" value="S-adenosyl-L-methionine-dependent methyltransferases"/>
    <property type="match status" value="1"/>
</dbReference>
<dbReference type="Gene3D" id="3.30.70.1170">
    <property type="entry name" value="Sun protein, domain 3"/>
    <property type="match status" value="1"/>
</dbReference>
<dbReference type="CTD" id="55695"/>
<feature type="binding site" evidence="5">
    <location>
        <position position="308"/>
    </location>
    <ligand>
        <name>S-adenosyl-L-methionine</name>
        <dbReference type="ChEBI" id="CHEBI:59789"/>
    </ligand>
</feature>
<dbReference type="Proteomes" id="UP000515146">
    <property type="component" value="Unplaced"/>
</dbReference>
<dbReference type="PRINTS" id="PR02008">
    <property type="entry name" value="RCMTFAMILY"/>
</dbReference>
<dbReference type="Pfam" id="PF01189">
    <property type="entry name" value="Methyltr_RsmB-F"/>
    <property type="match status" value="1"/>
</dbReference>
<keyword evidence="8" id="KW-1185">Reference proteome</keyword>
<feature type="domain" description="SAM-dependent MTase RsmB/NOP-type" evidence="7">
    <location>
        <begin position="143"/>
        <end position="456"/>
    </location>
</feature>
<evidence type="ECO:0000313" key="8">
    <source>
        <dbReference type="Proteomes" id="UP000515146"/>
    </source>
</evidence>
<dbReference type="OMA" id="NGFFCCV"/>
<gene>
    <name evidence="9" type="primary">LOC113797768</name>
</gene>
<feature type="compositionally biased region" description="Basic and acidic residues" evidence="6">
    <location>
        <begin position="468"/>
        <end position="482"/>
    </location>
</feature>
<dbReference type="InterPro" id="IPR049560">
    <property type="entry name" value="MeTrfase_RsmB-F_NOP2_cat"/>
</dbReference>
<feature type="region of interest" description="Disordered" evidence="6">
    <location>
        <begin position="1"/>
        <end position="24"/>
    </location>
</feature>
<accession>A0A6P6YFJ3</accession>
<dbReference type="GO" id="GO:0008173">
    <property type="term" value="F:RNA methyltransferase activity"/>
    <property type="evidence" value="ECO:0007669"/>
    <property type="project" value="InterPro"/>
</dbReference>
<dbReference type="FunCoup" id="A0A6P6YFJ3">
    <property type="interactions" value="1135"/>
</dbReference>
<evidence type="ECO:0000256" key="1">
    <source>
        <dbReference type="ARBA" id="ARBA00022603"/>
    </source>
</evidence>
<feature type="region of interest" description="Disordered" evidence="6">
    <location>
        <begin position="461"/>
        <end position="510"/>
    </location>
</feature>
<comment type="similarity">
    <text evidence="5">Belongs to the class I-like SAM-binding methyltransferase superfamily. RsmB/NOP family.</text>
</comment>